<dbReference type="Gene3D" id="3.40.930.10">
    <property type="entry name" value="Mannitol-specific EII, Chain A"/>
    <property type="match status" value="1"/>
</dbReference>
<dbReference type="OrthoDB" id="95460at2"/>
<protein>
    <submittedName>
        <fullName evidence="2">PTS mannose transporter subunit IIAB</fullName>
    </submittedName>
</protein>
<organism evidence="2 3">
    <name type="scientific">Thermoflavimicrobium daqui</name>
    <dbReference type="NCBI Taxonomy" id="2137476"/>
    <lineage>
        <taxon>Bacteria</taxon>
        <taxon>Bacillati</taxon>
        <taxon>Bacillota</taxon>
        <taxon>Bacilli</taxon>
        <taxon>Bacillales</taxon>
        <taxon>Thermoactinomycetaceae</taxon>
        <taxon>Thermoflavimicrobium</taxon>
    </lineage>
</organism>
<proteinExistence type="predicted"/>
<comment type="caution">
    <text evidence="2">The sequence shown here is derived from an EMBL/GenBank/DDBJ whole genome shotgun (WGS) entry which is preliminary data.</text>
</comment>
<dbReference type="CDD" id="cd00211">
    <property type="entry name" value="PTS_IIA_fru"/>
    <property type="match status" value="1"/>
</dbReference>
<dbReference type="AlphaFoldDB" id="A0A364K1G6"/>
<evidence type="ECO:0000313" key="3">
    <source>
        <dbReference type="Proteomes" id="UP000251213"/>
    </source>
</evidence>
<dbReference type="InterPro" id="IPR016152">
    <property type="entry name" value="PTrfase/Anion_transptr"/>
</dbReference>
<evidence type="ECO:0000259" key="1">
    <source>
        <dbReference type="PROSITE" id="PS51094"/>
    </source>
</evidence>
<dbReference type="Proteomes" id="UP000251213">
    <property type="component" value="Unassembled WGS sequence"/>
</dbReference>
<dbReference type="PROSITE" id="PS51094">
    <property type="entry name" value="PTS_EIIA_TYPE_2"/>
    <property type="match status" value="1"/>
</dbReference>
<dbReference type="SUPFAM" id="SSF55804">
    <property type="entry name" value="Phoshotransferase/anion transport protein"/>
    <property type="match status" value="1"/>
</dbReference>
<sequence>MGLCMIGWLEWKTMDKNWSGGFFMIQEYLSEELIQLDIQVEMREEVIDRLAELMEAKGIMARNEDFLYNVFERERNGTTSMGSEIAIPYGTSKDVNRSAIAVARLIKPIYWDDGNPVSYVFLIAALKGEETVLYSSLKEKLMDQKVREQLKIASTPVQVVSALQI</sequence>
<dbReference type="Pfam" id="PF00359">
    <property type="entry name" value="PTS_EIIA_2"/>
    <property type="match status" value="1"/>
</dbReference>
<gene>
    <name evidence="2" type="ORF">DL897_15730</name>
</gene>
<reference evidence="2 3" key="1">
    <citation type="submission" date="2018-06" db="EMBL/GenBank/DDBJ databases">
        <title>Thermoflavimicrobium daqus sp. nov., a thermophilic microbe isolated from Moutai-flavour Daqu.</title>
        <authorList>
            <person name="Wang X."/>
            <person name="Zhou H."/>
        </authorList>
    </citation>
    <scope>NUCLEOTIDE SEQUENCE [LARGE SCALE GENOMIC DNA]</scope>
    <source>
        <strain evidence="2 3">FBKL4.011</strain>
    </source>
</reference>
<reference evidence="2 3" key="2">
    <citation type="submission" date="2018-06" db="EMBL/GenBank/DDBJ databases">
        <authorList>
            <person name="Zhirakovskaya E."/>
        </authorList>
    </citation>
    <scope>NUCLEOTIDE SEQUENCE [LARGE SCALE GENOMIC DNA]</scope>
    <source>
        <strain evidence="2 3">FBKL4.011</strain>
    </source>
</reference>
<keyword evidence="3" id="KW-1185">Reference proteome</keyword>
<name>A0A364K1G6_9BACL</name>
<dbReference type="InterPro" id="IPR002178">
    <property type="entry name" value="PTS_EIIA_type-2_dom"/>
</dbReference>
<dbReference type="InterPro" id="IPR051541">
    <property type="entry name" value="PTS_SugarTrans_NitroReg"/>
</dbReference>
<feature type="domain" description="PTS EIIA type-2" evidence="1">
    <location>
        <begin position="27"/>
        <end position="165"/>
    </location>
</feature>
<dbReference type="PANTHER" id="PTHR47738:SF2">
    <property type="entry name" value="PTS SYSTEM FRUCTOSE-LIKE EIIA COMPONENT"/>
    <property type="match status" value="1"/>
</dbReference>
<dbReference type="PANTHER" id="PTHR47738">
    <property type="entry name" value="PTS SYSTEM FRUCTOSE-LIKE EIIA COMPONENT-RELATED"/>
    <property type="match status" value="1"/>
</dbReference>
<evidence type="ECO:0000313" key="2">
    <source>
        <dbReference type="EMBL" id="RAL21866.1"/>
    </source>
</evidence>
<accession>A0A364K1G6</accession>
<dbReference type="EMBL" id="QJKK01000012">
    <property type="protein sequence ID" value="RAL21866.1"/>
    <property type="molecule type" value="Genomic_DNA"/>
</dbReference>